<dbReference type="PROSITE" id="PS50850">
    <property type="entry name" value="MFS"/>
    <property type="match status" value="1"/>
</dbReference>
<protein>
    <recommendedName>
        <fullName evidence="7">Major facilitator superfamily (MFS) profile domain-containing protein</fullName>
    </recommendedName>
</protein>
<dbReference type="PANTHER" id="PTHR23511:SF36">
    <property type="entry name" value="EG:BACR7A4.13 PROTEIN-RELATED"/>
    <property type="match status" value="1"/>
</dbReference>
<keyword evidence="2" id="KW-0813">Transport</keyword>
<evidence type="ECO:0000259" key="7">
    <source>
        <dbReference type="PROSITE" id="PS50850"/>
    </source>
</evidence>
<feature type="transmembrane region" description="Helical" evidence="6">
    <location>
        <begin position="129"/>
        <end position="149"/>
    </location>
</feature>
<evidence type="ECO:0000313" key="8">
    <source>
        <dbReference type="EMBL" id="JAI46428.1"/>
    </source>
</evidence>
<sequence>MFILQLPNVSIDLYVNNIVVSASGLVAYCFAGITVRAIGAKNLLIYGLLISGSLGISLYWSVNGLSTLIISSVFLSVAAVSTSSLLGVVLALFPTSLRSLVVAIAMMFGRLGALAGNMLFPVFMEMGCIQPFLMIGGVLLAAGALSFILPDTEEMSLK</sequence>
<feature type="transmembrane region" description="Helical" evidence="6">
    <location>
        <begin position="100"/>
        <end position="123"/>
    </location>
</feature>
<dbReference type="SUPFAM" id="SSF103473">
    <property type="entry name" value="MFS general substrate transporter"/>
    <property type="match status" value="1"/>
</dbReference>
<organism evidence="8">
    <name type="scientific">Bactrocera latifrons</name>
    <name type="common">Malaysian fruit fly</name>
    <name type="synonym">Chaetodacus latifrons</name>
    <dbReference type="NCBI Taxonomy" id="174628"/>
    <lineage>
        <taxon>Eukaryota</taxon>
        <taxon>Metazoa</taxon>
        <taxon>Ecdysozoa</taxon>
        <taxon>Arthropoda</taxon>
        <taxon>Hexapoda</taxon>
        <taxon>Insecta</taxon>
        <taxon>Pterygota</taxon>
        <taxon>Neoptera</taxon>
        <taxon>Endopterygota</taxon>
        <taxon>Diptera</taxon>
        <taxon>Brachycera</taxon>
        <taxon>Muscomorpha</taxon>
        <taxon>Tephritoidea</taxon>
        <taxon>Tephritidae</taxon>
        <taxon>Bactrocera</taxon>
        <taxon>Bactrocera</taxon>
    </lineage>
</organism>
<evidence type="ECO:0000256" key="6">
    <source>
        <dbReference type="SAM" id="Phobius"/>
    </source>
</evidence>
<dbReference type="PANTHER" id="PTHR23511">
    <property type="entry name" value="SYNAPTIC VESICLE GLYCOPROTEIN 2"/>
    <property type="match status" value="1"/>
</dbReference>
<evidence type="ECO:0000256" key="3">
    <source>
        <dbReference type="ARBA" id="ARBA00022692"/>
    </source>
</evidence>
<evidence type="ECO:0000256" key="4">
    <source>
        <dbReference type="ARBA" id="ARBA00022989"/>
    </source>
</evidence>
<comment type="subcellular location">
    <subcellularLocation>
        <location evidence="1">Membrane</location>
        <topology evidence="1">Multi-pass membrane protein</topology>
    </subcellularLocation>
</comment>
<dbReference type="OrthoDB" id="3936150at2759"/>
<gene>
    <name evidence="8" type="ORF">c0_g1_i1</name>
</gene>
<name>A0A0K8W5E5_BACLA</name>
<proteinExistence type="predicted"/>
<keyword evidence="3 6" id="KW-0812">Transmembrane</keyword>
<dbReference type="EMBL" id="GDHF01005886">
    <property type="protein sequence ID" value="JAI46428.1"/>
    <property type="molecule type" value="Transcribed_RNA"/>
</dbReference>
<dbReference type="AlphaFoldDB" id="A0A0K8W5E5"/>
<evidence type="ECO:0000256" key="1">
    <source>
        <dbReference type="ARBA" id="ARBA00004141"/>
    </source>
</evidence>
<evidence type="ECO:0000256" key="2">
    <source>
        <dbReference type="ARBA" id="ARBA00022448"/>
    </source>
</evidence>
<feature type="transmembrane region" description="Helical" evidence="6">
    <location>
        <begin position="68"/>
        <end position="93"/>
    </location>
</feature>
<evidence type="ECO:0000256" key="5">
    <source>
        <dbReference type="ARBA" id="ARBA00023136"/>
    </source>
</evidence>
<dbReference type="GO" id="GO:0022857">
    <property type="term" value="F:transmembrane transporter activity"/>
    <property type="evidence" value="ECO:0007669"/>
    <property type="project" value="InterPro"/>
</dbReference>
<dbReference type="GO" id="GO:0016020">
    <property type="term" value="C:membrane"/>
    <property type="evidence" value="ECO:0007669"/>
    <property type="project" value="UniProtKB-SubCell"/>
</dbReference>
<feature type="transmembrane region" description="Helical" evidence="6">
    <location>
        <begin position="43"/>
        <end position="62"/>
    </location>
</feature>
<dbReference type="Gene3D" id="1.20.1250.20">
    <property type="entry name" value="MFS general substrate transporter like domains"/>
    <property type="match status" value="1"/>
</dbReference>
<feature type="transmembrane region" description="Helical" evidence="6">
    <location>
        <begin position="13"/>
        <end position="31"/>
    </location>
</feature>
<dbReference type="InterPro" id="IPR020846">
    <property type="entry name" value="MFS_dom"/>
</dbReference>
<dbReference type="InterPro" id="IPR036259">
    <property type="entry name" value="MFS_trans_sf"/>
</dbReference>
<reference evidence="8" key="1">
    <citation type="submission" date="2015-06" db="EMBL/GenBank/DDBJ databases">
        <authorList>
            <person name="Hoefler B.C."/>
            <person name="Straight P.D."/>
        </authorList>
    </citation>
    <scope>NUCLEOTIDE SEQUENCE</scope>
</reference>
<keyword evidence="5 6" id="KW-0472">Membrane</keyword>
<accession>A0A0K8W5E5</accession>
<keyword evidence="4 6" id="KW-1133">Transmembrane helix</keyword>
<feature type="domain" description="Major facilitator superfamily (MFS) profile" evidence="7">
    <location>
        <begin position="1"/>
        <end position="154"/>
    </location>
</feature>